<dbReference type="Proteomes" id="UP000008022">
    <property type="component" value="Unassembled WGS sequence"/>
</dbReference>
<dbReference type="PANTHER" id="PTHR12741">
    <property type="entry name" value="LYST-INTERACTING PROTEIN LIP5 DOPAMINE RESPONSIVE PROTEIN DRG-1"/>
    <property type="match status" value="1"/>
</dbReference>
<dbReference type="GO" id="GO:0008360">
    <property type="term" value="P:regulation of cell shape"/>
    <property type="evidence" value="ECO:0007669"/>
    <property type="project" value="UniProtKB-KW"/>
</dbReference>
<evidence type="ECO:0000313" key="17">
    <source>
        <dbReference type="Proteomes" id="UP000008022"/>
    </source>
</evidence>
<dbReference type="eggNOG" id="KOG0916">
    <property type="taxonomic scope" value="Eukaryota"/>
</dbReference>
<feature type="transmembrane region" description="Helical" evidence="14">
    <location>
        <begin position="1683"/>
        <end position="1701"/>
    </location>
</feature>
<keyword evidence="17" id="KW-1185">Reference proteome</keyword>
<feature type="transmembrane region" description="Helical" evidence="14">
    <location>
        <begin position="1470"/>
        <end position="1492"/>
    </location>
</feature>
<evidence type="ECO:0000256" key="4">
    <source>
        <dbReference type="ARBA" id="ARBA00022475"/>
    </source>
</evidence>
<feature type="transmembrane region" description="Helical" evidence="14">
    <location>
        <begin position="554"/>
        <end position="577"/>
    </location>
</feature>
<dbReference type="GO" id="GO:0000148">
    <property type="term" value="C:1,3-beta-D-glucan synthase complex"/>
    <property type="evidence" value="ECO:0007669"/>
    <property type="project" value="InterPro"/>
</dbReference>
<keyword evidence="10 14" id="KW-0472">Membrane</keyword>
<accession>A0A0E0MXI7</accession>
<feature type="transmembrane region" description="Helical" evidence="14">
    <location>
        <begin position="513"/>
        <end position="534"/>
    </location>
</feature>
<dbReference type="OMA" id="WCPENGA"/>
<dbReference type="Gramene" id="ORUFI01G20660.1">
    <property type="protein sequence ID" value="ORUFI01G20660.1"/>
    <property type="gene ID" value="ORUFI01G20660"/>
</dbReference>
<evidence type="ECO:0000256" key="5">
    <source>
        <dbReference type="ARBA" id="ARBA00022676"/>
    </source>
</evidence>
<reference evidence="17" key="1">
    <citation type="submission" date="2013-06" db="EMBL/GenBank/DDBJ databases">
        <authorList>
            <person name="Zhao Q."/>
        </authorList>
    </citation>
    <scope>NUCLEOTIDE SEQUENCE</scope>
    <source>
        <strain evidence="17">cv. W1943</strain>
    </source>
</reference>
<feature type="domain" description="1,3-beta-glucan synthase component FKS1-like" evidence="15">
    <location>
        <begin position="335"/>
        <end position="435"/>
    </location>
</feature>
<feature type="transmembrane region" description="Helical" evidence="14">
    <location>
        <begin position="1576"/>
        <end position="1596"/>
    </location>
</feature>
<feature type="transmembrane region" description="Helical" evidence="14">
    <location>
        <begin position="1445"/>
        <end position="1464"/>
    </location>
</feature>
<keyword evidence="11" id="KW-0961">Cell wall biogenesis/degradation</keyword>
<dbReference type="STRING" id="4529.A0A0E0MXI7"/>
<keyword evidence="8" id="KW-0133">Cell shape</keyword>
<feature type="transmembrane region" description="Helical" evidence="14">
    <location>
        <begin position="683"/>
        <end position="702"/>
    </location>
</feature>
<keyword evidence="5" id="KW-0328">Glycosyltransferase</keyword>
<feature type="transmembrane region" description="Helical" evidence="14">
    <location>
        <begin position="597"/>
        <end position="622"/>
    </location>
</feature>
<dbReference type="InterPro" id="IPR003440">
    <property type="entry name" value="Glyco_trans_48_dom"/>
</dbReference>
<feature type="transmembrane region" description="Helical" evidence="14">
    <location>
        <begin position="483"/>
        <end position="501"/>
    </location>
</feature>
<dbReference type="HOGENOM" id="CLU_000742_1_1_1"/>
<dbReference type="Pfam" id="PF25968">
    <property type="entry name" value="CALS1"/>
    <property type="match status" value="1"/>
</dbReference>
<dbReference type="SMART" id="SM01205">
    <property type="entry name" value="FKS1_dom1"/>
    <property type="match status" value="1"/>
</dbReference>
<keyword evidence="6" id="KW-0808">Transferase</keyword>
<evidence type="ECO:0000256" key="11">
    <source>
        <dbReference type="ARBA" id="ARBA00023316"/>
    </source>
</evidence>
<comment type="subcellular location">
    <subcellularLocation>
        <location evidence="1">Cell membrane</location>
        <topology evidence="1">Multi-pass membrane protein</topology>
    </subcellularLocation>
</comment>
<dbReference type="InterPro" id="IPR026899">
    <property type="entry name" value="FKS1-like_dom1"/>
</dbReference>
<dbReference type="GO" id="GO:0006075">
    <property type="term" value="P:(1-&gt;3)-beta-D-glucan biosynthetic process"/>
    <property type="evidence" value="ECO:0007669"/>
    <property type="project" value="InterPro"/>
</dbReference>
<keyword evidence="9 14" id="KW-1133">Transmembrane helix</keyword>
<proteinExistence type="inferred from homology"/>
<keyword evidence="4" id="KW-1003">Cell membrane</keyword>
<comment type="similarity">
    <text evidence="2">Belongs to the glycosyltransferase 48 family.</text>
</comment>
<evidence type="ECO:0000256" key="13">
    <source>
        <dbReference type="ARBA" id="ARBA00047777"/>
    </source>
</evidence>
<dbReference type="EC" id="2.4.1.34" evidence="3"/>
<evidence type="ECO:0000256" key="2">
    <source>
        <dbReference type="ARBA" id="ARBA00009040"/>
    </source>
</evidence>
<dbReference type="Gene3D" id="1.25.40.270">
    <property type="entry name" value="Vacuolar protein sorting-associated protein vta1"/>
    <property type="match status" value="1"/>
</dbReference>
<name>A0A0E0MXI7_ORYRU</name>
<organism evidence="16 17">
    <name type="scientific">Oryza rufipogon</name>
    <name type="common">Brownbeard rice</name>
    <name type="synonym">Asian wild rice</name>
    <dbReference type="NCBI Taxonomy" id="4529"/>
    <lineage>
        <taxon>Eukaryota</taxon>
        <taxon>Viridiplantae</taxon>
        <taxon>Streptophyta</taxon>
        <taxon>Embryophyta</taxon>
        <taxon>Tracheophyta</taxon>
        <taxon>Spermatophyta</taxon>
        <taxon>Magnoliopsida</taxon>
        <taxon>Liliopsida</taxon>
        <taxon>Poales</taxon>
        <taxon>Poaceae</taxon>
        <taxon>BOP clade</taxon>
        <taxon>Oryzoideae</taxon>
        <taxon>Oryzeae</taxon>
        <taxon>Oryzinae</taxon>
        <taxon>Oryza</taxon>
    </lineage>
</organism>
<dbReference type="InterPro" id="IPR039431">
    <property type="entry name" value="Vta1/CALS_N"/>
</dbReference>
<evidence type="ECO:0000256" key="8">
    <source>
        <dbReference type="ARBA" id="ARBA00022960"/>
    </source>
</evidence>
<comment type="catalytic activity">
    <reaction evidence="13">
        <text>[(1-&gt;3)-beta-D-glucosyl](n) + UDP-alpha-D-glucose = [(1-&gt;3)-beta-D-glucosyl](n+1) + UDP + H(+)</text>
        <dbReference type="Rhea" id="RHEA:21476"/>
        <dbReference type="Rhea" id="RHEA-COMP:11146"/>
        <dbReference type="Rhea" id="RHEA-COMP:14303"/>
        <dbReference type="ChEBI" id="CHEBI:15378"/>
        <dbReference type="ChEBI" id="CHEBI:37671"/>
        <dbReference type="ChEBI" id="CHEBI:58223"/>
        <dbReference type="ChEBI" id="CHEBI:58885"/>
        <dbReference type="EC" id="2.4.1.34"/>
    </reaction>
</comment>
<feature type="transmembrane region" description="Helical" evidence="14">
    <location>
        <begin position="658"/>
        <end position="677"/>
    </location>
</feature>
<evidence type="ECO:0000256" key="7">
    <source>
        <dbReference type="ARBA" id="ARBA00022692"/>
    </source>
</evidence>
<evidence type="ECO:0000256" key="12">
    <source>
        <dbReference type="ARBA" id="ARBA00032165"/>
    </source>
</evidence>
<dbReference type="GO" id="GO:0003843">
    <property type="term" value="F:1,3-beta-D-glucan synthase activity"/>
    <property type="evidence" value="ECO:0007669"/>
    <property type="project" value="UniProtKB-EC"/>
</dbReference>
<evidence type="ECO:0000256" key="14">
    <source>
        <dbReference type="SAM" id="Phobius"/>
    </source>
</evidence>
<evidence type="ECO:0000313" key="16">
    <source>
        <dbReference type="EnsemblPlants" id="ORUFI01G20660.1"/>
    </source>
</evidence>
<evidence type="ECO:0000256" key="6">
    <source>
        <dbReference type="ARBA" id="ARBA00022679"/>
    </source>
</evidence>
<evidence type="ECO:0000256" key="9">
    <source>
        <dbReference type="ARBA" id="ARBA00022989"/>
    </source>
</evidence>
<feature type="transmembrane region" description="Helical" evidence="14">
    <location>
        <begin position="1298"/>
        <end position="1320"/>
    </location>
</feature>
<evidence type="ECO:0000259" key="15">
    <source>
        <dbReference type="SMART" id="SM01205"/>
    </source>
</evidence>
<reference evidence="16" key="2">
    <citation type="submission" date="2015-06" db="UniProtKB">
        <authorList>
            <consortium name="EnsemblPlants"/>
        </authorList>
    </citation>
    <scope>IDENTIFICATION</scope>
</reference>
<dbReference type="Pfam" id="PF14288">
    <property type="entry name" value="FKS1_dom1"/>
    <property type="match status" value="1"/>
</dbReference>
<feature type="transmembrane region" description="Helical" evidence="14">
    <location>
        <begin position="1617"/>
        <end position="1637"/>
    </location>
</feature>
<dbReference type="PANTHER" id="PTHR12741:SF16">
    <property type="entry name" value="CALLOSE SYNTHASE 7"/>
    <property type="match status" value="1"/>
</dbReference>
<dbReference type="InterPro" id="IPR058851">
    <property type="entry name" value="CALS1_helical"/>
</dbReference>
<keyword evidence="7 14" id="KW-0812">Transmembrane</keyword>
<dbReference type="Pfam" id="PF04652">
    <property type="entry name" value="Vta1"/>
    <property type="match status" value="1"/>
</dbReference>
<dbReference type="InterPro" id="IPR023175">
    <property type="entry name" value="Vta1/CALS_N_sf"/>
</dbReference>
<evidence type="ECO:0000256" key="10">
    <source>
        <dbReference type="ARBA" id="ARBA00023136"/>
    </source>
</evidence>
<protein>
    <recommendedName>
        <fullName evidence="12">1,3-beta-glucan synthase</fullName>
        <ecNumber evidence="3">2.4.1.34</ecNumber>
    </recommendedName>
    <alternativeName>
        <fullName evidence="12">1,3-beta-glucan synthase</fullName>
    </alternativeName>
</protein>
<feature type="transmembrane region" description="Helical" evidence="14">
    <location>
        <begin position="1643"/>
        <end position="1662"/>
    </location>
</feature>
<dbReference type="EnsemblPlants" id="ORUFI01G20660.1">
    <property type="protein sequence ID" value="ORUFI01G20660.1"/>
    <property type="gene ID" value="ORUFI01G20660"/>
</dbReference>
<sequence>MATGGGGLSGPQPSLRRGLSRAFTMRPEGYSGEDGGEYSEESELVPNSLAPIVPILRAANEIEEENQRVAYLCRFTAFEKAHTMDPNSGGRGVRQFKTYLLHRLEKDEHETQRRLAGTDAKEIQRFYEHYCKKNLVDGLKTKKPEEMARHYQIASVLYDVLKTVTPEKFHAEFDIYAKEVEKEKASFSHYNILPLNISGQRQPVMEIPEIKAAVDLLRKIDGLPMPRLDPVSAEKETDVPTVRDLFDWLWLTFGFQKGNVENQKEHLILLLANIDMRKGANAYQSDRHNHVYGSQMHSDTVRSLMRKIFENYISWCRYLHLESNIKIPNDASTQQPEILYIGLYLLIWGEASNMARDLYDIISDRRQDFDPPFRREGSDDAFLQLVIQPIYSVMKQEAAMNKRGRTSHSKWRNYDDLNEYFWSKRCFKQLKWPMDSAADFFAVPLKIKTEEHHDRVITRRRIPKTNFVEVRTFLHLFRSFDRMWAFFILAFQAMVIVAWSPSGLPSAIFDPTVFRNVLTIFITAAFLNFLQATLEIILNWKAWRSLECSQMIRYILKFVVAVAWLIILPTTYMSSIQNSTGLIKFFSSWIGNLQSESIYNFAVALYMLPNIFSALFFIFLPFRRVLERSNSRIIRFFLWWTQPKLYVARGMYEDTCSLLKYTLFWILLLICKLAFSFYVEHNLGVVITVWAPIVMIRTLGMLRSRFEAIPIAFGKHLVPGHDSQPKRHEHEEDKINKFSDIWNAFIHSLREEDLISNRVVDRIHDRIEDSIRRQSLRTDEDIEPIKTQIANLLQDIMEIITQDIMKNGQGILKDENRNNQLFANINLDSVKDKTWKEKCVRLQLLLTTKESAIYVPTNLDARRRITFFANSLFMKMPKAPQVRSMMSFSVLTPYFKEEVLFSAEDLYKKNEDGISILFYLRKIYPDEWKNFLERIEFQPTDEESLKTKMDEIRPWASYRGQTLTRTVRGMMYYRRALEIQCIQDKTDIVKLEHRRTVESSQQGWASFDMARAIADIKFTYVVSCQVYGMQKTSKDPKDKACYLNILNLMYPSLRVAYIDEVEAPAGNGTTEKTYYSVLVKGGEKYDEEIYRIKLPGKPTDIGEGKPENQNHAIVFTRGEALQAIDMNQDNYLEEAFKMRNVLEEFESEKYGKRKPTILGLREHIFTGSVSSLAWFMSNQETSFVTIGQRVLANPLKVRFHYGHPDIFDRLFHITRGGISKASKTINLSEDIFSGFNSTMREGNVTHHEYMQVGKGRDVGMNQISSFEAKVANGNGEQTLSRDIYRLGRRFDFYRMLSFYFTTVGFYFSSMVTVLTVYVFLYGRLYLVMSGLERSILLDPRIEQNIKPLENALASQSFFQLGLLLVLPMVMEVGLEKGFRTALGEFVIMQLQLASVFFTFQLGTKTHYYGRTILHGGAKYRPTGRGFVVYHAKFADNYRMYSRSHFVKGLELLILLVVYLVYGSSYRSSSMYLFVTFSIWFLVASWLFAPFIFNPSCFEWQKTVDDWTDWRKWMGNRGGIGMSVDQSWEAWWISEQEHLRKTSIRSLLLEIILSLRFLIYQYGIVYHLNIARRSKSILVYGLSWLVMLSVLVVLKMVSIGRQKFGTDLQLMFRILKGLLFLGFVSVMAVLFVVCNLTISDVFASILGFMPTGWCILLIGQACSPLVKKAMLWDSIMELGRSYENLMGLVLFLPIGLLSWFPFVSEFQTRLLFNQAFSRGLQISRILAGQKDIGEE</sequence>
<evidence type="ECO:0000256" key="1">
    <source>
        <dbReference type="ARBA" id="ARBA00004651"/>
    </source>
</evidence>
<evidence type="ECO:0000256" key="3">
    <source>
        <dbReference type="ARBA" id="ARBA00012589"/>
    </source>
</evidence>
<dbReference type="Pfam" id="PF02364">
    <property type="entry name" value="Glucan_synthase"/>
    <property type="match status" value="1"/>
</dbReference>
<dbReference type="GO" id="GO:0005886">
    <property type="term" value="C:plasma membrane"/>
    <property type="evidence" value="ECO:0007669"/>
    <property type="project" value="UniProtKB-SubCell"/>
</dbReference>